<protein>
    <submittedName>
        <fullName evidence="3">SDR family oxidoreductase</fullName>
    </submittedName>
</protein>
<proteinExistence type="inferred from homology"/>
<dbReference type="PANTHER" id="PTHR42760:SF127">
    <property type="entry name" value="3-KETOACYL-ACYL CARRIER PROTEIN REDUCTASE-RELATED"/>
    <property type="match status" value="1"/>
</dbReference>
<dbReference type="Gene3D" id="3.40.50.720">
    <property type="entry name" value="NAD(P)-binding Rossmann-like Domain"/>
    <property type="match status" value="1"/>
</dbReference>
<feature type="region of interest" description="Disordered" evidence="2">
    <location>
        <begin position="28"/>
        <end position="50"/>
    </location>
</feature>
<evidence type="ECO:0000313" key="3">
    <source>
        <dbReference type="EMBL" id="QAB18614.1"/>
    </source>
</evidence>
<dbReference type="SUPFAM" id="SSF51735">
    <property type="entry name" value="NAD(P)-binding Rossmann-fold domains"/>
    <property type="match status" value="1"/>
</dbReference>
<sequence length="300" mass="31177">MPQLVRRPPQQPPHDAVARLLVHVPRGQQHLRRPALPPRDRRGERVSAAQPPLVSVVTGAAGGLGTAIVEQLLDRGDLVVAVDTSEGALDALVQRTGFGPDRLLALEADVASAADWQRVREAAVAEFGAPTVLVNNAGISPKHDGAKLLGVDIPLEEWNAVLDVNLTGPFLGIQELATGMAEAGFGRIVNMASLAARSGGLVAGVHYAATKTGLLGVTRSFARELAPSGITVNAVAPGRIDSGMAGMVSDQVNADYAARIPAGRLGTAEDIARTVRFLSDRDAGFITGATIDVNGGSHMQ</sequence>
<comment type="similarity">
    <text evidence="1">Belongs to the short-chain dehydrogenases/reductases (SDR) family.</text>
</comment>
<dbReference type="InterPro" id="IPR036291">
    <property type="entry name" value="NAD(P)-bd_dom_sf"/>
</dbReference>
<accession>A0ABX5QHQ2</accession>
<dbReference type="PRINTS" id="PR00081">
    <property type="entry name" value="GDHRDH"/>
</dbReference>
<dbReference type="InterPro" id="IPR002347">
    <property type="entry name" value="SDR_fam"/>
</dbReference>
<dbReference type="InterPro" id="IPR020904">
    <property type="entry name" value="Sc_DH/Rdtase_CS"/>
</dbReference>
<gene>
    <name evidence="3" type="ORF">Leucomu_12465</name>
</gene>
<dbReference type="Pfam" id="PF13561">
    <property type="entry name" value="adh_short_C2"/>
    <property type="match status" value="1"/>
</dbReference>
<dbReference type="PANTHER" id="PTHR42760">
    <property type="entry name" value="SHORT-CHAIN DEHYDROGENASES/REDUCTASES FAMILY MEMBER"/>
    <property type="match status" value="1"/>
</dbReference>
<evidence type="ECO:0000256" key="2">
    <source>
        <dbReference type="SAM" id="MobiDB-lite"/>
    </source>
</evidence>
<dbReference type="EMBL" id="CP035037">
    <property type="protein sequence ID" value="QAB18614.1"/>
    <property type="molecule type" value="Genomic_DNA"/>
</dbReference>
<evidence type="ECO:0000313" key="4">
    <source>
        <dbReference type="Proteomes" id="UP000285768"/>
    </source>
</evidence>
<evidence type="ECO:0000256" key="1">
    <source>
        <dbReference type="ARBA" id="ARBA00006484"/>
    </source>
</evidence>
<name>A0ABX5QHQ2_9MICO</name>
<dbReference type="PROSITE" id="PS00061">
    <property type="entry name" value="ADH_SHORT"/>
    <property type="match status" value="1"/>
</dbReference>
<organism evidence="3 4">
    <name type="scientific">Leucobacter muris</name>
    <dbReference type="NCBI Taxonomy" id="1935379"/>
    <lineage>
        <taxon>Bacteria</taxon>
        <taxon>Bacillati</taxon>
        <taxon>Actinomycetota</taxon>
        <taxon>Actinomycetes</taxon>
        <taxon>Micrococcales</taxon>
        <taxon>Microbacteriaceae</taxon>
        <taxon>Leucobacter</taxon>
    </lineage>
</organism>
<keyword evidence="4" id="KW-1185">Reference proteome</keyword>
<dbReference type="Proteomes" id="UP000285768">
    <property type="component" value="Chromosome"/>
</dbReference>
<dbReference type="PRINTS" id="PR00080">
    <property type="entry name" value="SDRFAMILY"/>
</dbReference>
<reference evidence="3 4" key="1">
    <citation type="submission" date="2019-01" db="EMBL/GenBank/DDBJ databases">
        <title>Leucobacter muris sp. nov. isolated from the nose of a laboratory mouse.</title>
        <authorList>
            <person name="Benga L."/>
            <person name="Sproeer C."/>
            <person name="Schumann P."/>
            <person name="Verbarg S."/>
            <person name="Bunk B."/>
            <person name="Engelhardt E."/>
            <person name="Benten P.M."/>
            <person name="Sager M."/>
        </authorList>
    </citation>
    <scope>NUCLEOTIDE SEQUENCE [LARGE SCALE GENOMIC DNA]</scope>
    <source>
        <strain evidence="3 4">DSM 101948</strain>
    </source>
</reference>